<accession>A0A1H9GMW2</accession>
<dbReference type="AlphaFoldDB" id="A0A1H9GMW2"/>
<dbReference type="PRINTS" id="PR00455">
    <property type="entry name" value="HTHTETR"/>
</dbReference>
<evidence type="ECO:0000313" key="6">
    <source>
        <dbReference type="EMBL" id="SEQ51462.1"/>
    </source>
</evidence>
<dbReference type="PANTHER" id="PTHR30055">
    <property type="entry name" value="HTH-TYPE TRANSCRIPTIONAL REGULATOR RUTR"/>
    <property type="match status" value="1"/>
</dbReference>
<keyword evidence="3" id="KW-0804">Transcription</keyword>
<dbReference type="InterPro" id="IPR001647">
    <property type="entry name" value="HTH_TetR"/>
</dbReference>
<keyword evidence="7" id="KW-1185">Reference proteome</keyword>
<dbReference type="EMBL" id="FOFV01000003">
    <property type="protein sequence ID" value="SEQ51462.1"/>
    <property type="molecule type" value="Genomic_DNA"/>
</dbReference>
<dbReference type="OrthoDB" id="8479950at2"/>
<sequence length="204" mass="22488">MTRAANAAATREKVLAAARELFITSKYDDVKAADIARAAGVAHGLVFHHFGSKQGLYSEVLCAIGREVLDLHVSNPDVPLGERIRRSHAAHLSYLVAHRELALNLLLQPWGAEEPFDAVRDDGNRKLCENLGLDFDRPAVRAVLRMYTTAADQLARDYLLSEHPFDENVVVEMLMTVLAGALRAARVADPSLEVDRVVEELARP</sequence>
<evidence type="ECO:0000256" key="1">
    <source>
        <dbReference type="ARBA" id="ARBA00023015"/>
    </source>
</evidence>
<reference evidence="7" key="1">
    <citation type="submission" date="2016-10" db="EMBL/GenBank/DDBJ databases">
        <authorList>
            <person name="Varghese N."/>
            <person name="Submissions S."/>
        </authorList>
    </citation>
    <scope>NUCLEOTIDE SEQUENCE [LARGE SCALE GENOMIC DNA]</scope>
    <source>
        <strain evidence="7">DSM 44437</strain>
    </source>
</reference>
<dbReference type="GO" id="GO:0003700">
    <property type="term" value="F:DNA-binding transcription factor activity"/>
    <property type="evidence" value="ECO:0007669"/>
    <property type="project" value="TreeGrafter"/>
</dbReference>
<dbReference type="PROSITE" id="PS50977">
    <property type="entry name" value="HTH_TETR_2"/>
    <property type="match status" value="1"/>
</dbReference>
<dbReference type="SUPFAM" id="SSF46689">
    <property type="entry name" value="Homeodomain-like"/>
    <property type="match status" value="1"/>
</dbReference>
<evidence type="ECO:0000256" key="2">
    <source>
        <dbReference type="ARBA" id="ARBA00023125"/>
    </source>
</evidence>
<dbReference type="PANTHER" id="PTHR30055:SF234">
    <property type="entry name" value="HTH-TYPE TRANSCRIPTIONAL REGULATOR BETI"/>
    <property type="match status" value="1"/>
</dbReference>
<name>A0A1H9GMW2_9PSEU</name>
<proteinExistence type="predicted"/>
<dbReference type="GO" id="GO:0000976">
    <property type="term" value="F:transcription cis-regulatory region binding"/>
    <property type="evidence" value="ECO:0007669"/>
    <property type="project" value="TreeGrafter"/>
</dbReference>
<feature type="DNA-binding region" description="H-T-H motif" evidence="4">
    <location>
        <begin position="31"/>
        <end position="50"/>
    </location>
</feature>
<gene>
    <name evidence="6" type="ORF">SAMN04488000_103196</name>
</gene>
<dbReference type="InterPro" id="IPR009057">
    <property type="entry name" value="Homeodomain-like_sf"/>
</dbReference>
<protein>
    <submittedName>
        <fullName evidence="6">Transcriptional regulator, TetR family</fullName>
    </submittedName>
</protein>
<evidence type="ECO:0000256" key="4">
    <source>
        <dbReference type="PROSITE-ProRule" id="PRU00335"/>
    </source>
</evidence>
<organism evidence="6 7">
    <name type="scientific">Lentzea albida</name>
    <dbReference type="NCBI Taxonomy" id="65499"/>
    <lineage>
        <taxon>Bacteria</taxon>
        <taxon>Bacillati</taxon>
        <taxon>Actinomycetota</taxon>
        <taxon>Actinomycetes</taxon>
        <taxon>Pseudonocardiales</taxon>
        <taxon>Pseudonocardiaceae</taxon>
        <taxon>Lentzea</taxon>
    </lineage>
</organism>
<dbReference type="RefSeq" id="WP_089913213.1">
    <property type="nucleotide sequence ID" value="NZ_FOFV01000003.1"/>
</dbReference>
<dbReference type="Proteomes" id="UP000199503">
    <property type="component" value="Unassembled WGS sequence"/>
</dbReference>
<dbReference type="Pfam" id="PF00440">
    <property type="entry name" value="TetR_N"/>
    <property type="match status" value="1"/>
</dbReference>
<dbReference type="STRING" id="65499.SAMN04488000_103196"/>
<feature type="domain" description="HTH tetR-type" evidence="5">
    <location>
        <begin position="8"/>
        <end position="68"/>
    </location>
</feature>
<keyword evidence="2 4" id="KW-0238">DNA-binding</keyword>
<dbReference type="InterPro" id="IPR050109">
    <property type="entry name" value="HTH-type_TetR-like_transc_reg"/>
</dbReference>
<keyword evidence="1" id="KW-0805">Transcription regulation</keyword>
<evidence type="ECO:0000259" key="5">
    <source>
        <dbReference type="PROSITE" id="PS50977"/>
    </source>
</evidence>
<evidence type="ECO:0000256" key="3">
    <source>
        <dbReference type="ARBA" id="ARBA00023163"/>
    </source>
</evidence>
<dbReference type="Gene3D" id="1.10.357.10">
    <property type="entry name" value="Tetracycline Repressor, domain 2"/>
    <property type="match status" value="1"/>
</dbReference>
<evidence type="ECO:0000313" key="7">
    <source>
        <dbReference type="Proteomes" id="UP000199503"/>
    </source>
</evidence>